<evidence type="ECO:0000256" key="5">
    <source>
        <dbReference type="SAM" id="MobiDB-lite"/>
    </source>
</evidence>
<evidence type="ECO:0000313" key="7">
    <source>
        <dbReference type="Proteomes" id="UP001278500"/>
    </source>
</evidence>
<keyword evidence="7" id="KW-1185">Reference proteome</keyword>
<dbReference type="PANTHER" id="PTHR12400:SF103">
    <property type="entry name" value="INOSITOL POLYPHOSPHATE MULTIKINASE"/>
    <property type="match status" value="1"/>
</dbReference>
<accession>A0AAE0J9E1</accession>
<evidence type="ECO:0000313" key="6">
    <source>
        <dbReference type="EMBL" id="KAK3339494.1"/>
    </source>
</evidence>
<feature type="region of interest" description="Disordered" evidence="5">
    <location>
        <begin position="107"/>
        <end position="126"/>
    </location>
</feature>
<dbReference type="GO" id="GO:0000824">
    <property type="term" value="F:inositol-1,4,5,6-tetrakisphosphate 3-kinase activity"/>
    <property type="evidence" value="ECO:0007669"/>
    <property type="project" value="TreeGrafter"/>
</dbReference>
<dbReference type="SUPFAM" id="SSF56104">
    <property type="entry name" value="SAICAR synthase-like"/>
    <property type="match status" value="1"/>
</dbReference>
<proteinExistence type="inferred from homology"/>
<dbReference type="Pfam" id="PF03770">
    <property type="entry name" value="IPK"/>
    <property type="match status" value="1"/>
</dbReference>
<dbReference type="Gene3D" id="3.30.470.160">
    <property type="entry name" value="Inositol polyphosphate kinase"/>
    <property type="match status" value="1"/>
</dbReference>
<reference evidence="6" key="1">
    <citation type="journal article" date="2023" name="Mol. Phylogenet. Evol.">
        <title>Genome-scale phylogeny and comparative genomics of the fungal order Sordariales.</title>
        <authorList>
            <person name="Hensen N."/>
            <person name="Bonometti L."/>
            <person name="Westerberg I."/>
            <person name="Brannstrom I.O."/>
            <person name="Guillou S."/>
            <person name="Cros-Aarteil S."/>
            <person name="Calhoun S."/>
            <person name="Haridas S."/>
            <person name="Kuo A."/>
            <person name="Mondo S."/>
            <person name="Pangilinan J."/>
            <person name="Riley R."/>
            <person name="LaButti K."/>
            <person name="Andreopoulos B."/>
            <person name="Lipzen A."/>
            <person name="Chen C."/>
            <person name="Yan M."/>
            <person name="Daum C."/>
            <person name="Ng V."/>
            <person name="Clum A."/>
            <person name="Steindorff A."/>
            <person name="Ohm R.A."/>
            <person name="Martin F."/>
            <person name="Silar P."/>
            <person name="Natvig D.O."/>
            <person name="Lalanne C."/>
            <person name="Gautier V."/>
            <person name="Ament-Velasquez S.L."/>
            <person name="Kruys A."/>
            <person name="Hutchinson M.I."/>
            <person name="Powell A.J."/>
            <person name="Barry K."/>
            <person name="Miller A.N."/>
            <person name="Grigoriev I.V."/>
            <person name="Debuchy R."/>
            <person name="Gladieux P."/>
            <person name="Hiltunen Thoren M."/>
            <person name="Johannesson H."/>
        </authorList>
    </citation>
    <scope>NUCLEOTIDE SEQUENCE</scope>
    <source>
        <strain evidence="6">CBS 560.94</strain>
    </source>
</reference>
<dbReference type="GO" id="GO:0005634">
    <property type="term" value="C:nucleus"/>
    <property type="evidence" value="ECO:0007669"/>
    <property type="project" value="TreeGrafter"/>
</dbReference>
<dbReference type="EMBL" id="JAUEPP010000007">
    <property type="protein sequence ID" value="KAK3339494.1"/>
    <property type="molecule type" value="Genomic_DNA"/>
</dbReference>
<dbReference type="InterPro" id="IPR038286">
    <property type="entry name" value="IPK_sf"/>
</dbReference>
<protein>
    <recommendedName>
        <fullName evidence="4">Kinase</fullName>
        <ecNumber evidence="4">2.7.-.-</ecNumber>
    </recommendedName>
</protein>
<dbReference type="PANTHER" id="PTHR12400">
    <property type="entry name" value="INOSITOL POLYPHOSPHATE KINASE"/>
    <property type="match status" value="1"/>
</dbReference>
<dbReference type="Proteomes" id="UP001278500">
    <property type="component" value="Unassembled WGS sequence"/>
</dbReference>
<dbReference type="InterPro" id="IPR005522">
    <property type="entry name" value="IPK"/>
</dbReference>
<reference evidence="6" key="2">
    <citation type="submission" date="2023-06" db="EMBL/GenBank/DDBJ databases">
        <authorList>
            <consortium name="Lawrence Berkeley National Laboratory"/>
            <person name="Haridas S."/>
            <person name="Hensen N."/>
            <person name="Bonometti L."/>
            <person name="Westerberg I."/>
            <person name="Brannstrom I.O."/>
            <person name="Guillou S."/>
            <person name="Cros-Aarteil S."/>
            <person name="Calhoun S."/>
            <person name="Kuo A."/>
            <person name="Mondo S."/>
            <person name="Pangilinan J."/>
            <person name="Riley R."/>
            <person name="Labutti K."/>
            <person name="Andreopoulos B."/>
            <person name="Lipzen A."/>
            <person name="Chen C."/>
            <person name="Yanf M."/>
            <person name="Daum C."/>
            <person name="Ng V."/>
            <person name="Clum A."/>
            <person name="Steindorff A."/>
            <person name="Ohm R."/>
            <person name="Martin F."/>
            <person name="Silar P."/>
            <person name="Natvig D."/>
            <person name="Lalanne C."/>
            <person name="Gautier V."/>
            <person name="Ament-Velasquez S.L."/>
            <person name="Kruys A."/>
            <person name="Hutchinson M.I."/>
            <person name="Powell A.J."/>
            <person name="Barry K."/>
            <person name="Miller A.N."/>
            <person name="Grigoriev I.V."/>
            <person name="Debuchy R."/>
            <person name="Gladieux P."/>
            <person name="Thoren M.H."/>
            <person name="Johannesson H."/>
        </authorList>
    </citation>
    <scope>NUCLEOTIDE SEQUENCE</scope>
    <source>
        <strain evidence="6">CBS 560.94</strain>
    </source>
</reference>
<evidence type="ECO:0000256" key="2">
    <source>
        <dbReference type="ARBA" id="ARBA00022679"/>
    </source>
</evidence>
<dbReference type="RefSeq" id="XP_062678854.1">
    <property type="nucleotide sequence ID" value="XM_062825059.1"/>
</dbReference>
<comment type="caution">
    <text evidence="6">The sequence shown here is derived from an EMBL/GenBank/DDBJ whole genome shotgun (WGS) entry which is preliminary data.</text>
</comment>
<sequence length="419" mass="46382">MMGSTPIPKHHELKPYNLAVAGHDGTLCDSQGELFIKPCTDQELQFYKTANESHQAFADLMPVFMGELELNDSTSVRDLDEQLPAVSEIISKETKEEIIKFGKEQAAEAAAQSPAPSVGKEWTEKAKSRKIETNKSVVLENSAYGYTRPNIMDAKLGKRLWADDAPKEKQKRFDIISKETTNGSHGFRIAGMRVYKGSTNPGELDEQDYKVYDKMYGRNQVKADNLVEAMRKFIFNPQAGIDEELGKIIAGLFLNDLRHIEEVLASEESRMYSASLLFTFEGDGNALRAALDRTRADMSGEQYKKEDGPYTPGLSASRVDSGIEMDDEGQMVFPINTAISQNMILANLAQAPGSHDMQFAADSDAESISGSSNGDIPRIYSLKLIDFAHAEWTPGQGPDENALFGVRSLIKIFEQLADD</sequence>
<dbReference type="GO" id="GO:0046854">
    <property type="term" value="P:phosphatidylinositol phosphate biosynthetic process"/>
    <property type="evidence" value="ECO:0007669"/>
    <property type="project" value="TreeGrafter"/>
</dbReference>
<comment type="similarity">
    <text evidence="1 4">Belongs to the inositol phosphokinase (IPK) family.</text>
</comment>
<feature type="compositionally biased region" description="Low complexity" evidence="5">
    <location>
        <begin position="107"/>
        <end position="117"/>
    </location>
</feature>
<dbReference type="EC" id="2.7.-.-" evidence="4"/>
<evidence type="ECO:0000256" key="4">
    <source>
        <dbReference type="RuleBase" id="RU363090"/>
    </source>
</evidence>
<name>A0AAE0J9E1_9PEZI</name>
<dbReference type="GO" id="GO:0005737">
    <property type="term" value="C:cytoplasm"/>
    <property type="evidence" value="ECO:0007669"/>
    <property type="project" value="TreeGrafter"/>
</dbReference>
<dbReference type="GeneID" id="87862213"/>
<organism evidence="6 7">
    <name type="scientific">Neurospora tetraspora</name>
    <dbReference type="NCBI Taxonomy" id="94610"/>
    <lineage>
        <taxon>Eukaryota</taxon>
        <taxon>Fungi</taxon>
        <taxon>Dikarya</taxon>
        <taxon>Ascomycota</taxon>
        <taxon>Pezizomycotina</taxon>
        <taxon>Sordariomycetes</taxon>
        <taxon>Sordariomycetidae</taxon>
        <taxon>Sordariales</taxon>
        <taxon>Sordariaceae</taxon>
        <taxon>Neurospora</taxon>
    </lineage>
</organism>
<keyword evidence="3 4" id="KW-0418">Kinase</keyword>
<dbReference type="AlphaFoldDB" id="A0AAE0J9E1"/>
<evidence type="ECO:0000256" key="3">
    <source>
        <dbReference type="ARBA" id="ARBA00022777"/>
    </source>
</evidence>
<gene>
    <name evidence="6" type="ORF">B0H65DRAFT_433268</name>
</gene>
<dbReference type="GO" id="GO:0032958">
    <property type="term" value="P:inositol phosphate biosynthetic process"/>
    <property type="evidence" value="ECO:0007669"/>
    <property type="project" value="InterPro"/>
</dbReference>
<dbReference type="GO" id="GO:0008440">
    <property type="term" value="F:inositol-1,4,5-trisphosphate 3-kinase activity"/>
    <property type="evidence" value="ECO:0007669"/>
    <property type="project" value="TreeGrafter"/>
</dbReference>
<keyword evidence="2 4" id="KW-0808">Transferase</keyword>
<evidence type="ECO:0000256" key="1">
    <source>
        <dbReference type="ARBA" id="ARBA00007374"/>
    </source>
</evidence>